<dbReference type="InterPro" id="IPR007387">
    <property type="entry name" value="TRAP_DctQ"/>
</dbReference>
<name>A0A0D2JIU0_9BACT</name>
<feature type="transmembrane region" description="Helical" evidence="9">
    <location>
        <begin position="145"/>
        <end position="170"/>
    </location>
</feature>
<dbReference type="PANTHER" id="PTHR35011:SF4">
    <property type="entry name" value="SLL1102 PROTEIN"/>
    <property type="match status" value="1"/>
</dbReference>
<evidence type="ECO:0000256" key="3">
    <source>
        <dbReference type="ARBA" id="ARBA00022475"/>
    </source>
</evidence>
<keyword evidence="3" id="KW-1003">Cell membrane</keyword>
<evidence type="ECO:0000256" key="8">
    <source>
        <dbReference type="ARBA" id="ARBA00038436"/>
    </source>
</evidence>
<evidence type="ECO:0000256" key="4">
    <source>
        <dbReference type="ARBA" id="ARBA00022519"/>
    </source>
</evidence>
<comment type="caution">
    <text evidence="11">The sequence shown here is derived from an EMBL/GenBank/DDBJ whole genome shotgun (WGS) entry which is preliminary data.</text>
</comment>
<evidence type="ECO:0000313" key="12">
    <source>
        <dbReference type="Proteomes" id="UP000032233"/>
    </source>
</evidence>
<keyword evidence="6 9" id="KW-1133">Transmembrane helix</keyword>
<dbReference type="InterPro" id="IPR055348">
    <property type="entry name" value="DctQ"/>
</dbReference>
<evidence type="ECO:0000256" key="5">
    <source>
        <dbReference type="ARBA" id="ARBA00022692"/>
    </source>
</evidence>
<dbReference type="STRING" id="1429043.X474_02565"/>
<evidence type="ECO:0000313" key="11">
    <source>
        <dbReference type="EMBL" id="KIX15591.1"/>
    </source>
</evidence>
<accession>A0A0D2JIU0</accession>
<gene>
    <name evidence="11" type="ORF">X474_02565</name>
</gene>
<organism evidence="11 12">
    <name type="scientific">Dethiosulfatarculus sandiegensis</name>
    <dbReference type="NCBI Taxonomy" id="1429043"/>
    <lineage>
        <taxon>Bacteria</taxon>
        <taxon>Pseudomonadati</taxon>
        <taxon>Thermodesulfobacteriota</taxon>
        <taxon>Desulfarculia</taxon>
        <taxon>Desulfarculales</taxon>
        <taxon>Desulfarculaceae</taxon>
        <taxon>Dethiosulfatarculus</taxon>
    </lineage>
</organism>
<dbReference type="InParanoid" id="A0A0D2JIU0"/>
<dbReference type="GO" id="GO:0005886">
    <property type="term" value="C:plasma membrane"/>
    <property type="evidence" value="ECO:0007669"/>
    <property type="project" value="UniProtKB-SubCell"/>
</dbReference>
<feature type="transmembrane region" description="Helical" evidence="9">
    <location>
        <begin position="190"/>
        <end position="212"/>
    </location>
</feature>
<dbReference type="Proteomes" id="UP000032233">
    <property type="component" value="Unassembled WGS sequence"/>
</dbReference>
<dbReference type="PATRIC" id="fig|1429043.3.peg.540"/>
<dbReference type="Pfam" id="PF04290">
    <property type="entry name" value="DctQ"/>
    <property type="match status" value="1"/>
</dbReference>
<dbReference type="AlphaFoldDB" id="A0A0D2JIU0"/>
<evidence type="ECO:0000259" key="10">
    <source>
        <dbReference type="Pfam" id="PF04290"/>
    </source>
</evidence>
<evidence type="ECO:0000256" key="7">
    <source>
        <dbReference type="ARBA" id="ARBA00023136"/>
    </source>
</evidence>
<dbReference type="PANTHER" id="PTHR35011">
    <property type="entry name" value="2,3-DIKETO-L-GULONATE TRAP TRANSPORTER SMALL PERMEASE PROTEIN YIAM"/>
    <property type="match status" value="1"/>
</dbReference>
<evidence type="ECO:0000256" key="9">
    <source>
        <dbReference type="SAM" id="Phobius"/>
    </source>
</evidence>
<keyword evidence="4" id="KW-0997">Cell inner membrane</keyword>
<evidence type="ECO:0000256" key="2">
    <source>
        <dbReference type="ARBA" id="ARBA00022448"/>
    </source>
</evidence>
<evidence type="ECO:0000256" key="1">
    <source>
        <dbReference type="ARBA" id="ARBA00004429"/>
    </source>
</evidence>
<comment type="similarity">
    <text evidence="8">Belongs to the TRAP transporter small permease family.</text>
</comment>
<feature type="transmembrane region" description="Helical" evidence="9">
    <location>
        <begin position="108"/>
        <end position="124"/>
    </location>
</feature>
<feature type="transmembrane region" description="Helical" evidence="9">
    <location>
        <begin position="74"/>
        <end position="96"/>
    </location>
</feature>
<keyword evidence="2" id="KW-0813">Transport</keyword>
<keyword evidence="7 9" id="KW-0472">Membrane</keyword>
<sequence>MFVALGRKGFLNMPAGPLSWRWLRPRALAGLGFFLINGPSLLRQRHSPASQEKSFKVQSFVRFIDAFSEKVGNAVSWLTLIMVLVTVYDVLMRYIFKAGSIWIQEAEWHLFAANFMLAGAWTLLHDGHVRVDIFYAKYKPTTRALVDIFGTLLFLLPYSVLVVWASIPFVHDSWAMLEGSSDPGGLPGRYILKTVIPVTFVFVGMQGLSEIIKNIQIIKKGEK</sequence>
<protein>
    <submittedName>
        <fullName evidence="11">C4-dicarboxylate ABC transporter permease</fullName>
    </submittedName>
</protein>
<keyword evidence="5 9" id="KW-0812">Transmembrane</keyword>
<reference evidence="11 12" key="1">
    <citation type="submission" date="2013-11" db="EMBL/GenBank/DDBJ databases">
        <title>Metagenomic analysis of a methanogenic consortium involved in long chain n-alkane degradation.</title>
        <authorList>
            <person name="Davidova I.A."/>
            <person name="Callaghan A.V."/>
            <person name="Wawrik B."/>
            <person name="Pruitt S."/>
            <person name="Marks C."/>
            <person name="Duncan K.E."/>
            <person name="Suflita J.M."/>
        </authorList>
    </citation>
    <scope>NUCLEOTIDE SEQUENCE [LARGE SCALE GENOMIC DNA]</scope>
    <source>
        <strain evidence="11 12">SPR</strain>
    </source>
</reference>
<feature type="domain" description="Tripartite ATP-independent periplasmic transporters DctQ component" evidence="10">
    <location>
        <begin position="82"/>
        <end position="215"/>
    </location>
</feature>
<keyword evidence="12" id="KW-1185">Reference proteome</keyword>
<evidence type="ECO:0000256" key="6">
    <source>
        <dbReference type="ARBA" id="ARBA00022989"/>
    </source>
</evidence>
<proteinExistence type="inferred from homology"/>
<comment type="subcellular location">
    <subcellularLocation>
        <location evidence="1">Cell inner membrane</location>
        <topology evidence="1">Multi-pass membrane protein</topology>
    </subcellularLocation>
</comment>
<dbReference type="EMBL" id="AZAC01000002">
    <property type="protein sequence ID" value="KIX15591.1"/>
    <property type="molecule type" value="Genomic_DNA"/>
</dbReference>